<protein>
    <submittedName>
        <fullName evidence="1">Group 3 truncated hemoglobin ctb</fullName>
    </submittedName>
</protein>
<dbReference type="RefSeq" id="WP_031564341.1">
    <property type="nucleotide sequence ID" value="NZ_CAAAIS010000001.1"/>
</dbReference>
<name>A0A378LTJ9_9GAMM</name>
<dbReference type="SUPFAM" id="SSF46458">
    <property type="entry name" value="Globin-like"/>
    <property type="match status" value="1"/>
</dbReference>
<dbReference type="Gene3D" id="1.10.490.10">
    <property type="entry name" value="Globins"/>
    <property type="match status" value="1"/>
</dbReference>
<sequence>MTELNKIHIENLVTHFYQKIQKDDLLGPIFNEVAQVNWDEHIPLLCKFWNSIMLKTNEYHGNAYQKHVLLKQFTQLETKHFDRWLSLFQEESMKYLPSDVAVEMIQKASVIAQSLKYGMVDK</sequence>
<dbReference type="EMBL" id="UGPB01000001">
    <property type="protein sequence ID" value="STY30164.1"/>
    <property type="molecule type" value="Genomic_DNA"/>
</dbReference>
<reference evidence="1 2" key="1">
    <citation type="submission" date="2018-06" db="EMBL/GenBank/DDBJ databases">
        <authorList>
            <consortium name="Pathogen Informatics"/>
            <person name="Doyle S."/>
        </authorList>
    </citation>
    <scope>NUCLEOTIDE SEQUENCE [LARGE SCALE GENOMIC DNA]</scope>
    <source>
        <strain evidence="1 2">NCTC11532</strain>
    </source>
</reference>
<organism evidence="1 2">
    <name type="scientific">Legionella wadsworthii</name>
    <dbReference type="NCBI Taxonomy" id="28088"/>
    <lineage>
        <taxon>Bacteria</taxon>
        <taxon>Pseudomonadati</taxon>
        <taxon>Pseudomonadota</taxon>
        <taxon>Gammaproteobacteria</taxon>
        <taxon>Legionellales</taxon>
        <taxon>Legionellaceae</taxon>
        <taxon>Legionella</taxon>
    </lineage>
</organism>
<dbReference type="CDD" id="cd08916">
    <property type="entry name" value="TrHb3_P"/>
    <property type="match status" value="1"/>
</dbReference>
<dbReference type="AlphaFoldDB" id="A0A378LTJ9"/>
<evidence type="ECO:0000313" key="1">
    <source>
        <dbReference type="EMBL" id="STY30164.1"/>
    </source>
</evidence>
<dbReference type="OrthoDB" id="25954at2"/>
<dbReference type="InterPro" id="IPR009050">
    <property type="entry name" value="Globin-like_sf"/>
</dbReference>
<dbReference type="InterPro" id="IPR012292">
    <property type="entry name" value="Globin/Proto"/>
</dbReference>
<accession>A0A378LTJ9</accession>
<dbReference type="GO" id="GO:0020037">
    <property type="term" value="F:heme binding"/>
    <property type="evidence" value="ECO:0007669"/>
    <property type="project" value="InterPro"/>
</dbReference>
<keyword evidence="2" id="KW-1185">Reference proteome</keyword>
<dbReference type="Proteomes" id="UP000255297">
    <property type="component" value="Unassembled WGS sequence"/>
</dbReference>
<dbReference type="GO" id="GO:0019825">
    <property type="term" value="F:oxygen binding"/>
    <property type="evidence" value="ECO:0007669"/>
    <property type="project" value="InterPro"/>
</dbReference>
<dbReference type="STRING" id="1122170.GCA_000701265_00218"/>
<proteinExistence type="predicted"/>
<gene>
    <name evidence="1" type="primary">ctb</name>
    <name evidence="1" type="ORF">NCTC11532_02269</name>
</gene>
<evidence type="ECO:0000313" key="2">
    <source>
        <dbReference type="Proteomes" id="UP000255297"/>
    </source>
</evidence>